<keyword evidence="6" id="KW-0805">Transcription regulation</keyword>
<dbReference type="Gene3D" id="1.10.10.60">
    <property type="entry name" value="Homeodomain-like"/>
    <property type="match status" value="2"/>
</dbReference>
<evidence type="ECO:0000256" key="4">
    <source>
        <dbReference type="ARBA" id="ARBA00022553"/>
    </source>
</evidence>
<dbReference type="InterPro" id="IPR018060">
    <property type="entry name" value="HTH_AraC"/>
</dbReference>
<evidence type="ECO:0000313" key="13">
    <source>
        <dbReference type="EMBL" id="MCU6766803.1"/>
    </source>
</evidence>
<name>A0ABT2TX35_9FIRM</name>
<dbReference type="PROSITE" id="PS00041">
    <property type="entry name" value="HTH_ARAC_FAMILY_1"/>
    <property type="match status" value="1"/>
</dbReference>
<dbReference type="SMART" id="SM00448">
    <property type="entry name" value="REC"/>
    <property type="match status" value="1"/>
</dbReference>
<organism evidence="13 14">
    <name type="scientific">Blautia ammoniilytica</name>
    <dbReference type="NCBI Taxonomy" id="2981782"/>
    <lineage>
        <taxon>Bacteria</taxon>
        <taxon>Bacillati</taxon>
        <taxon>Bacillota</taxon>
        <taxon>Clostridia</taxon>
        <taxon>Lachnospirales</taxon>
        <taxon>Lachnospiraceae</taxon>
        <taxon>Blautia</taxon>
    </lineage>
</organism>
<feature type="domain" description="HTH araC/xylS-type" evidence="11">
    <location>
        <begin position="410"/>
        <end position="510"/>
    </location>
</feature>
<dbReference type="PROSITE" id="PS50110">
    <property type="entry name" value="RESPONSE_REGULATORY"/>
    <property type="match status" value="1"/>
</dbReference>
<accession>A0ABT2TX35</accession>
<feature type="modified residue" description="4-aspartylphosphate" evidence="10">
    <location>
        <position position="54"/>
    </location>
</feature>
<proteinExistence type="predicted"/>
<dbReference type="PROSITE" id="PS01124">
    <property type="entry name" value="HTH_ARAC_FAMILY_2"/>
    <property type="match status" value="1"/>
</dbReference>
<reference evidence="13 14" key="1">
    <citation type="journal article" date="2021" name="ISME Commun">
        <title>Automated analysis of genomic sequences facilitates high-throughput and comprehensive description of bacteria.</title>
        <authorList>
            <person name="Hitch T.C.A."/>
        </authorList>
    </citation>
    <scope>NUCLEOTIDE SEQUENCE [LARGE SCALE GENOMIC DNA]</scope>
    <source>
        <strain evidence="13 14">Sanger_23</strain>
    </source>
</reference>
<keyword evidence="7" id="KW-0238">DNA-binding</keyword>
<protein>
    <recommendedName>
        <fullName evidence="2">Stage 0 sporulation protein A homolog</fullName>
    </recommendedName>
</protein>
<dbReference type="SUPFAM" id="SSF46689">
    <property type="entry name" value="Homeodomain-like"/>
    <property type="match status" value="1"/>
</dbReference>
<evidence type="ECO:0000256" key="10">
    <source>
        <dbReference type="PROSITE-ProRule" id="PRU00169"/>
    </source>
</evidence>
<dbReference type="InterPro" id="IPR011006">
    <property type="entry name" value="CheY-like_superfamily"/>
</dbReference>
<evidence type="ECO:0000256" key="3">
    <source>
        <dbReference type="ARBA" id="ARBA00022490"/>
    </source>
</evidence>
<dbReference type="InterPro" id="IPR018062">
    <property type="entry name" value="HTH_AraC-typ_CS"/>
</dbReference>
<evidence type="ECO:0000256" key="2">
    <source>
        <dbReference type="ARBA" id="ARBA00018672"/>
    </source>
</evidence>
<dbReference type="SMART" id="SM00342">
    <property type="entry name" value="HTH_ARAC"/>
    <property type="match status" value="1"/>
</dbReference>
<keyword evidence="3" id="KW-0963">Cytoplasm</keyword>
<evidence type="ECO:0000256" key="8">
    <source>
        <dbReference type="ARBA" id="ARBA00023163"/>
    </source>
</evidence>
<dbReference type="RefSeq" id="WP_158422590.1">
    <property type="nucleotide sequence ID" value="NZ_JAOQJL010000040.1"/>
</dbReference>
<keyword evidence="5" id="KW-0902">Two-component regulatory system</keyword>
<dbReference type="InterPro" id="IPR020449">
    <property type="entry name" value="Tscrpt_reg_AraC-type_HTH"/>
</dbReference>
<dbReference type="PANTHER" id="PTHR42713">
    <property type="entry name" value="HISTIDINE KINASE-RELATED"/>
    <property type="match status" value="1"/>
</dbReference>
<comment type="subcellular location">
    <subcellularLocation>
        <location evidence="1">Cytoplasm</location>
    </subcellularLocation>
</comment>
<evidence type="ECO:0000313" key="14">
    <source>
        <dbReference type="Proteomes" id="UP001652409"/>
    </source>
</evidence>
<dbReference type="PRINTS" id="PR00032">
    <property type="entry name" value="HTHARAC"/>
</dbReference>
<feature type="domain" description="Response regulatory" evidence="12">
    <location>
        <begin position="2"/>
        <end position="119"/>
    </location>
</feature>
<dbReference type="Pfam" id="PF12833">
    <property type="entry name" value="HTH_18"/>
    <property type="match status" value="1"/>
</dbReference>
<sequence>MKVFIVDDEFLQRQLVKKTVNWEKLGLEIAGEAEDGEEALDKILEEKPDILIMDINIPYINGIQVSEKVKQVLPDTQVIILTAYGEFEYAKQALSLGAASFVLKPVNPEELTEELIKCKEKLEKIHHQNNSFQKMKEEINQKQREQYLLECLSGIGGMEKEERIRQILGIRKPVCYVVLLLRFRDKEGKEKQLEEIGDMMQDYFPEYECLEINQQDAVFLLYGENQMEYQVQLLGGYLQEEMNQSAVFWGGASQPRTAFTELKEAYQEAYSAGRKGRQQKRIHIFEPMDMTTFLGIISYESETINSLLKKRSYQEYMDCVEACFDRMKQENVTQQAAYYVAMDILVHFSLYLAEVGIDVGTQVEVDQRALAKLQDYGSTEEIRDILWMILERGRILLESHKVPATRKKVSDAKEFVDQNFFRFDMSLNLVADAIGVNASYLSNIFKKEQGCSLSKYITSVRLEEARKMIRKYPDKTLLQISEEVGYGDVYYFSKSFKNQYGITPSKYFEESK</sequence>
<evidence type="ECO:0000256" key="6">
    <source>
        <dbReference type="ARBA" id="ARBA00023015"/>
    </source>
</evidence>
<dbReference type="PANTHER" id="PTHR42713:SF3">
    <property type="entry name" value="TRANSCRIPTIONAL REGULATORY PROTEIN HPTR"/>
    <property type="match status" value="1"/>
</dbReference>
<comment type="function">
    <text evidence="9">May play the central regulatory role in sporulation. It may be an element of the effector pathway responsible for the activation of sporulation genes in response to nutritional stress. Spo0A may act in concert with spo0H (a sigma factor) to control the expression of some genes that are critical to the sporulation process.</text>
</comment>
<dbReference type="Proteomes" id="UP001652409">
    <property type="component" value="Unassembled WGS sequence"/>
</dbReference>
<dbReference type="InterPro" id="IPR001789">
    <property type="entry name" value="Sig_transdc_resp-reg_receiver"/>
</dbReference>
<dbReference type="InterPro" id="IPR009057">
    <property type="entry name" value="Homeodomain-like_sf"/>
</dbReference>
<evidence type="ECO:0000259" key="11">
    <source>
        <dbReference type="PROSITE" id="PS01124"/>
    </source>
</evidence>
<dbReference type="InterPro" id="IPR051552">
    <property type="entry name" value="HptR"/>
</dbReference>
<evidence type="ECO:0000256" key="9">
    <source>
        <dbReference type="ARBA" id="ARBA00024867"/>
    </source>
</evidence>
<dbReference type="Pfam" id="PF00072">
    <property type="entry name" value="Response_reg"/>
    <property type="match status" value="1"/>
</dbReference>
<dbReference type="EMBL" id="JAOQJL010000040">
    <property type="protein sequence ID" value="MCU6766803.1"/>
    <property type="molecule type" value="Genomic_DNA"/>
</dbReference>
<keyword evidence="8" id="KW-0804">Transcription</keyword>
<keyword evidence="4 10" id="KW-0597">Phosphoprotein</keyword>
<keyword evidence="14" id="KW-1185">Reference proteome</keyword>
<evidence type="ECO:0000256" key="5">
    <source>
        <dbReference type="ARBA" id="ARBA00023012"/>
    </source>
</evidence>
<dbReference type="Gene3D" id="3.40.50.2300">
    <property type="match status" value="1"/>
</dbReference>
<gene>
    <name evidence="13" type="ORF">OCV61_15575</name>
</gene>
<evidence type="ECO:0000256" key="1">
    <source>
        <dbReference type="ARBA" id="ARBA00004496"/>
    </source>
</evidence>
<dbReference type="SUPFAM" id="SSF52172">
    <property type="entry name" value="CheY-like"/>
    <property type="match status" value="1"/>
</dbReference>
<evidence type="ECO:0000259" key="12">
    <source>
        <dbReference type="PROSITE" id="PS50110"/>
    </source>
</evidence>
<evidence type="ECO:0000256" key="7">
    <source>
        <dbReference type="ARBA" id="ARBA00023125"/>
    </source>
</evidence>
<comment type="caution">
    <text evidence="13">The sequence shown here is derived from an EMBL/GenBank/DDBJ whole genome shotgun (WGS) entry which is preliminary data.</text>
</comment>
<dbReference type="CDD" id="cd17536">
    <property type="entry name" value="REC_YesN-like"/>
    <property type="match status" value="1"/>
</dbReference>